<dbReference type="InterPro" id="IPR008767">
    <property type="entry name" value="Phage_SPP1_head-tail_adaptor"/>
</dbReference>
<dbReference type="RefSeq" id="WP_002729823.1">
    <property type="nucleotide sequence ID" value="NZ_CAHP01000028.1"/>
</dbReference>
<dbReference type="STRING" id="1150626.PHAMO_340053"/>
<dbReference type="OrthoDB" id="7570189at2"/>
<dbReference type="Proteomes" id="UP000004169">
    <property type="component" value="Unassembled WGS sequence"/>
</dbReference>
<proteinExistence type="predicted"/>
<reference evidence="1 2" key="1">
    <citation type="journal article" date="2012" name="J. Bacteriol.">
        <title>Draft Genome Sequence of the Purple Photosynthetic Bacterium Phaeospirillum molischianum DSM120, a Particularly Versatile Bacterium.</title>
        <authorList>
            <person name="Duquesne K."/>
            <person name="Prima V."/>
            <person name="Ji B."/>
            <person name="Rouy Z."/>
            <person name="Medigue C."/>
            <person name="Talla E."/>
            <person name="Sturgis J.N."/>
        </authorList>
    </citation>
    <scope>NUCLEOTIDE SEQUENCE [LARGE SCALE GENOMIC DNA]</scope>
    <source>
        <strain evidence="2">DSM120</strain>
    </source>
</reference>
<evidence type="ECO:0000313" key="2">
    <source>
        <dbReference type="Proteomes" id="UP000004169"/>
    </source>
</evidence>
<gene>
    <name evidence="1" type="ORF">PHAMO_340053</name>
</gene>
<comment type="caution">
    <text evidence="1">The sequence shown here is derived from an EMBL/GenBank/DDBJ whole genome shotgun (WGS) entry which is preliminary data.</text>
</comment>
<accession>H8FUZ2</accession>
<protein>
    <recommendedName>
        <fullName evidence="3">Phage head-tail adaptor</fullName>
    </recommendedName>
</protein>
<dbReference type="Gene3D" id="2.40.10.270">
    <property type="entry name" value="Bacteriophage SPP1 head-tail adaptor protein"/>
    <property type="match status" value="1"/>
</dbReference>
<dbReference type="eggNOG" id="ENOG502ZURB">
    <property type="taxonomic scope" value="Bacteria"/>
</dbReference>
<name>H8FUZ2_MAGML</name>
<sequence>MRPPTTGELRHPLRILLRADLPDGDAGVVEGYTEIAQRRAKIEPVGSGVYVGSVQIAATITHRITIRHFAGLTTSHVLEDGRGRRYAVRRPTDLDGLGVWTVIEAEQVRDAL</sequence>
<dbReference type="Pfam" id="PF05521">
    <property type="entry name" value="Phage_HCP"/>
    <property type="match status" value="1"/>
</dbReference>
<evidence type="ECO:0008006" key="3">
    <source>
        <dbReference type="Google" id="ProtNLM"/>
    </source>
</evidence>
<dbReference type="InterPro" id="IPR038666">
    <property type="entry name" value="SSP1_head-tail_sf"/>
</dbReference>
<dbReference type="AlphaFoldDB" id="H8FUZ2"/>
<keyword evidence="2" id="KW-1185">Reference proteome</keyword>
<evidence type="ECO:0000313" key="1">
    <source>
        <dbReference type="EMBL" id="CCG42180.1"/>
    </source>
</evidence>
<dbReference type="EMBL" id="CAHP01000028">
    <property type="protein sequence ID" value="CCG42180.1"/>
    <property type="molecule type" value="Genomic_DNA"/>
</dbReference>
<organism evidence="1 2">
    <name type="scientific">Magnetospirillum molischianum DSM 120</name>
    <dbReference type="NCBI Taxonomy" id="1150626"/>
    <lineage>
        <taxon>Bacteria</taxon>
        <taxon>Pseudomonadati</taxon>
        <taxon>Pseudomonadota</taxon>
        <taxon>Alphaproteobacteria</taxon>
        <taxon>Rhodospirillales</taxon>
        <taxon>Rhodospirillaceae</taxon>
        <taxon>Magnetospirillum</taxon>
    </lineage>
</organism>